<dbReference type="EMBL" id="CAEY01001896">
    <property type="status" value="NOT_ANNOTATED_CDS"/>
    <property type="molecule type" value="Genomic_DNA"/>
</dbReference>
<dbReference type="STRING" id="32264.T1KA55"/>
<feature type="chain" id="PRO_5007729140" description="DUF3105 domain-containing protein" evidence="1">
    <location>
        <begin position="24"/>
        <end position="248"/>
    </location>
</feature>
<dbReference type="Pfam" id="PF11303">
    <property type="entry name" value="DUF3105"/>
    <property type="match status" value="1"/>
</dbReference>
<dbReference type="PANTHER" id="PTHR34179:SF1">
    <property type="entry name" value="TUMOR PROTEIN P53-INDUCIBLE PROTEIN 13"/>
    <property type="match status" value="1"/>
</dbReference>
<evidence type="ECO:0000256" key="1">
    <source>
        <dbReference type="SAM" id="SignalP"/>
    </source>
</evidence>
<proteinExistence type="predicted"/>
<dbReference type="PANTHER" id="PTHR34179">
    <property type="entry name" value="TUMOR PROTEIN P53-INDUCIBLE PROTEIN 13"/>
    <property type="match status" value="1"/>
</dbReference>
<evidence type="ECO:0000313" key="2">
    <source>
        <dbReference type="EnsemblMetazoa" id="tetur07g07320.1"/>
    </source>
</evidence>
<accession>T1KA55</accession>
<gene>
    <name evidence="2" type="primary">107361735</name>
</gene>
<protein>
    <recommendedName>
        <fullName evidence="4">DUF3105 domain-containing protein</fullName>
    </recommendedName>
</protein>
<dbReference type="InterPro" id="IPR021454">
    <property type="entry name" value="DUF3105"/>
</dbReference>
<keyword evidence="3" id="KW-1185">Reference proteome</keyword>
<keyword evidence="1" id="KW-0732">Signal</keyword>
<reference evidence="3" key="1">
    <citation type="submission" date="2011-08" db="EMBL/GenBank/DDBJ databases">
        <authorList>
            <person name="Rombauts S."/>
        </authorList>
    </citation>
    <scope>NUCLEOTIDE SEQUENCE</scope>
    <source>
        <strain evidence="3">London</strain>
    </source>
</reference>
<organism evidence="2 3">
    <name type="scientific">Tetranychus urticae</name>
    <name type="common">Two-spotted spider mite</name>
    <dbReference type="NCBI Taxonomy" id="32264"/>
    <lineage>
        <taxon>Eukaryota</taxon>
        <taxon>Metazoa</taxon>
        <taxon>Ecdysozoa</taxon>
        <taxon>Arthropoda</taxon>
        <taxon>Chelicerata</taxon>
        <taxon>Arachnida</taxon>
        <taxon>Acari</taxon>
        <taxon>Acariformes</taxon>
        <taxon>Trombidiformes</taxon>
        <taxon>Prostigmata</taxon>
        <taxon>Eleutherengona</taxon>
        <taxon>Raphignathae</taxon>
        <taxon>Tetranychoidea</taxon>
        <taxon>Tetranychidae</taxon>
        <taxon>Tetranychus</taxon>
    </lineage>
</organism>
<dbReference type="OrthoDB" id="5960270at2759"/>
<reference evidence="2" key="2">
    <citation type="submission" date="2015-06" db="UniProtKB">
        <authorList>
            <consortium name="EnsemblMetazoa"/>
        </authorList>
    </citation>
    <scope>IDENTIFICATION</scope>
</reference>
<dbReference type="HOGENOM" id="CLU_067484_1_0_1"/>
<dbReference type="KEGG" id="tut:107361735"/>
<evidence type="ECO:0008006" key="4">
    <source>
        <dbReference type="Google" id="ProtNLM"/>
    </source>
</evidence>
<sequence>MATYLSILIIICSYFSSNFLVQSANITDQFTDSKHGIQMGKVIQGCDDAKTNLELDWNNSPTDYLCFHPKNPYPVKRIKSIQECVQLPSDYYPQHFCMDTKLSYNVTLPTYGDHRPLWPVFGEYKYVPPQRWLHNIEHGAVVMLYHPCAHPFMVNRLRAIVRGCIRKHIITPYVHLDPDRPLALISWGCSLKINYVKRQEIVNFIRTTALHGPEGKYAKEGQFTKNLIKIATVPKGSNYNDTQLCPFF</sequence>
<name>T1KA55_TETUR</name>
<feature type="signal peptide" evidence="1">
    <location>
        <begin position="1"/>
        <end position="23"/>
    </location>
</feature>
<dbReference type="Proteomes" id="UP000015104">
    <property type="component" value="Unassembled WGS sequence"/>
</dbReference>
<dbReference type="GO" id="GO:0005737">
    <property type="term" value="C:cytoplasm"/>
    <property type="evidence" value="ECO:0007669"/>
    <property type="project" value="TreeGrafter"/>
</dbReference>
<dbReference type="OMA" id="WARFGEY"/>
<dbReference type="EnsemblMetazoa" id="tetur07g07320.1">
    <property type="protein sequence ID" value="tetur07g07320.1"/>
    <property type="gene ID" value="tetur07g07320"/>
</dbReference>
<dbReference type="eggNOG" id="ENOG502QWJX">
    <property type="taxonomic scope" value="Eukaryota"/>
</dbReference>
<dbReference type="AlphaFoldDB" id="T1KA55"/>
<evidence type="ECO:0000313" key="3">
    <source>
        <dbReference type="Proteomes" id="UP000015104"/>
    </source>
</evidence>